<evidence type="ECO:0008006" key="4">
    <source>
        <dbReference type="Google" id="ProtNLM"/>
    </source>
</evidence>
<comment type="caution">
    <text evidence="2">The sequence shown here is derived from an EMBL/GenBank/DDBJ whole genome shotgun (WGS) entry which is preliminary data.</text>
</comment>
<sequence>MELAVMLRSPSSTLIEASKADWTRASSTLIGDQSAPVAADVADGPAGPAKSPLAAGEAEDQDEGAAPLTARARTRRRGEDQGEDEDQGESECEDEDEQAKAEDASEGLEGSLKLKPKTRAQRRRQQRQHRKEQELLRRPLVPEASSVPRPNRLIRQGRAQGPPADGSGE</sequence>
<feature type="compositionally biased region" description="Acidic residues" evidence="1">
    <location>
        <begin position="81"/>
        <end position="97"/>
    </location>
</feature>
<dbReference type="Proteomes" id="UP001189429">
    <property type="component" value="Unassembled WGS sequence"/>
</dbReference>
<feature type="compositionally biased region" description="Low complexity" evidence="1">
    <location>
        <begin position="35"/>
        <end position="49"/>
    </location>
</feature>
<evidence type="ECO:0000313" key="3">
    <source>
        <dbReference type="Proteomes" id="UP001189429"/>
    </source>
</evidence>
<feature type="compositionally biased region" description="Basic residues" evidence="1">
    <location>
        <begin position="114"/>
        <end position="130"/>
    </location>
</feature>
<dbReference type="EMBL" id="CAUYUJ010006113">
    <property type="protein sequence ID" value="CAK0816143.1"/>
    <property type="molecule type" value="Genomic_DNA"/>
</dbReference>
<feature type="region of interest" description="Disordered" evidence="1">
    <location>
        <begin position="1"/>
        <end position="169"/>
    </location>
</feature>
<keyword evidence="3" id="KW-1185">Reference proteome</keyword>
<protein>
    <recommendedName>
        <fullName evidence="4">Ribosome biogenesis protein NOP53</fullName>
    </recommendedName>
</protein>
<name>A0ABN9RB24_9DINO</name>
<gene>
    <name evidence="2" type="ORF">PCOR1329_LOCUS19199</name>
</gene>
<evidence type="ECO:0000313" key="2">
    <source>
        <dbReference type="EMBL" id="CAK0816143.1"/>
    </source>
</evidence>
<reference evidence="2" key="1">
    <citation type="submission" date="2023-10" db="EMBL/GenBank/DDBJ databases">
        <authorList>
            <person name="Chen Y."/>
            <person name="Shah S."/>
            <person name="Dougan E. K."/>
            <person name="Thang M."/>
            <person name="Chan C."/>
        </authorList>
    </citation>
    <scope>NUCLEOTIDE SEQUENCE [LARGE SCALE GENOMIC DNA]</scope>
</reference>
<accession>A0ABN9RB24</accession>
<evidence type="ECO:0000256" key="1">
    <source>
        <dbReference type="SAM" id="MobiDB-lite"/>
    </source>
</evidence>
<organism evidence="2 3">
    <name type="scientific">Prorocentrum cordatum</name>
    <dbReference type="NCBI Taxonomy" id="2364126"/>
    <lineage>
        <taxon>Eukaryota</taxon>
        <taxon>Sar</taxon>
        <taxon>Alveolata</taxon>
        <taxon>Dinophyceae</taxon>
        <taxon>Prorocentrales</taxon>
        <taxon>Prorocentraceae</taxon>
        <taxon>Prorocentrum</taxon>
    </lineage>
</organism>
<proteinExistence type="predicted"/>